<gene>
    <name evidence="1" type="ORF">Tsubulata_001761</name>
</gene>
<protein>
    <submittedName>
        <fullName evidence="1">Uncharacterized protein</fullName>
    </submittedName>
</protein>
<reference evidence="1" key="2">
    <citation type="journal article" date="2023" name="Plants (Basel)">
        <title>Annotation of the Turnera subulata (Passifloraceae) Draft Genome Reveals the S-Locus Evolved after the Divergence of Turneroideae from Passifloroideae in a Stepwise Manner.</title>
        <authorList>
            <person name="Henning P.M."/>
            <person name="Roalson E.H."/>
            <person name="Mir W."/>
            <person name="McCubbin A.G."/>
            <person name="Shore J.S."/>
        </authorList>
    </citation>
    <scope>NUCLEOTIDE SEQUENCE</scope>
    <source>
        <strain evidence="1">F60SS</strain>
    </source>
</reference>
<dbReference type="AlphaFoldDB" id="A0A9Q0G1M5"/>
<dbReference type="EMBL" id="JAKUCV010002753">
    <property type="protein sequence ID" value="KAJ4841553.1"/>
    <property type="molecule type" value="Genomic_DNA"/>
</dbReference>
<dbReference type="OrthoDB" id="834971at2759"/>
<sequence length="305" mass="34106">MLSSSPSHKGSSKLKRPSAIELKPMRDSSRVNLFIECKKALCWLYEVPVKVEDDPIAFLPKEADYYEDDKIRTLAASQYNESSGLVLALLMSACCFQILRHLLPFIIRGDTKFSEPKLDIARGILEKAWEVAVKNPGDSLDKVNILCAASEVALRKSIIYATEGVESIGKEFYEDARYHYARGLRMLQKMGTEGNQRIADINAKIAICYDFCDQRDSAISYYEDALSLYRARLELLPDGREKDKLNNIIHILQAKASLDSPRELRPNPVHSTTPLMPASAPGLLHDEVSIAMANAAKSNPGEKEE</sequence>
<dbReference type="Gene3D" id="1.25.40.10">
    <property type="entry name" value="Tetratricopeptide repeat domain"/>
    <property type="match status" value="1"/>
</dbReference>
<dbReference type="SUPFAM" id="SSF48452">
    <property type="entry name" value="TPR-like"/>
    <property type="match status" value="1"/>
</dbReference>
<name>A0A9Q0G1M5_9ROSI</name>
<reference evidence="1" key="1">
    <citation type="submission" date="2022-02" db="EMBL/GenBank/DDBJ databases">
        <authorList>
            <person name="Henning P.M."/>
            <person name="McCubbin A.G."/>
            <person name="Shore J.S."/>
        </authorList>
    </citation>
    <scope>NUCLEOTIDE SEQUENCE</scope>
    <source>
        <strain evidence="1">F60SS</strain>
        <tissue evidence="1">Leaves</tissue>
    </source>
</reference>
<keyword evidence="2" id="KW-1185">Reference proteome</keyword>
<dbReference type="Proteomes" id="UP001141552">
    <property type="component" value="Unassembled WGS sequence"/>
</dbReference>
<evidence type="ECO:0000313" key="1">
    <source>
        <dbReference type="EMBL" id="KAJ4841553.1"/>
    </source>
</evidence>
<dbReference type="InterPro" id="IPR011990">
    <property type="entry name" value="TPR-like_helical_dom_sf"/>
</dbReference>
<proteinExistence type="predicted"/>
<evidence type="ECO:0000313" key="2">
    <source>
        <dbReference type="Proteomes" id="UP001141552"/>
    </source>
</evidence>
<organism evidence="1 2">
    <name type="scientific">Turnera subulata</name>
    <dbReference type="NCBI Taxonomy" id="218843"/>
    <lineage>
        <taxon>Eukaryota</taxon>
        <taxon>Viridiplantae</taxon>
        <taxon>Streptophyta</taxon>
        <taxon>Embryophyta</taxon>
        <taxon>Tracheophyta</taxon>
        <taxon>Spermatophyta</taxon>
        <taxon>Magnoliopsida</taxon>
        <taxon>eudicotyledons</taxon>
        <taxon>Gunneridae</taxon>
        <taxon>Pentapetalae</taxon>
        <taxon>rosids</taxon>
        <taxon>fabids</taxon>
        <taxon>Malpighiales</taxon>
        <taxon>Passifloraceae</taxon>
        <taxon>Turnera</taxon>
    </lineage>
</organism>
<accession>A0A9Q0G1M5</accession>
<comment type="caution">
    <text evidence="1">The sequence shown here is derived from an EMBL/GenBank/DDBJ whole genome shotgun (WGS) entry which is preliminary data.</text>
</comment>